<gene>
    <name evidence="7" type="ORF">K452DRAFT_296003</name>
</gene>
<dbReference type="GO" id="GO:0000709">
    <property type="term" value="P:meiotic joint molecule formation"/>
    <property type="evidence" value="ECO:0007669"/>
    <property type="project" value="TreeGrafter"/>
</dbReference>
<keyword evidence="5" id="KW-0469">Meiosis</keyword>
<keyword evidence="3" id="KW-0233">DNA recombination</keyword>
<evidence type="ECO:0000259" key="6">
    <source>
        <dbReference type="Pfam" id="PF07106"/>
    </source>
</evidence>
<dbReference type="InterPro" id="IPR010776">
    <property type="entry name" value="Hop2_WH_dom"/>
</dbReference>
<dbReference type="GO" id="GO:0000794">
    <property type="term" value="C:condensed nuclear chromosome"/>
    <property type="evidence" value="ECO:0007669"/>
    <property type="project" value="TreeGrafter"/>
</dbReference>
<protein>
    <recommendedName>
        <fullName evidence="6">Homologous-pairing protein 2 winged helix domain-containing protein</fullName>
    </recommendedName>
</protein>
<dbReference type="GO" id="GO:0007129">
    <property type="term" value="P:homologous chromosome pairing at meiosis"/>
    <property type="evidence" value="ECO:0007669"/>
    <property type="project" value="TreeGrafter"/>
</dbReference>
<dbReference type="GO" id="GO:0003690">
    <property type="term" value="F:double-stranded DNA binding"/>
    <property type="evidence" value="ECO:0007669"/>
    <property type="project" value="TreeGrafter"/>
</dbReference>
<dbReference type="InterPro" id="IPR036388">
    <property type="entry name" value="WH-like_DNA-bd_sf"/>
</dbReference>
<comment type="similarity">
    <text evidence="2">Belongs to the HOP2 family.</text>
</comment>
<sequence>MAPRKEKTEKVSGNEAADTILTYLRKQNRPYSATDVSANLHNRVSKAAAAKLLKELHERKEIEGRASGKQIVYHAIQNSADSAGPEELAAMDASIQALKDETTAAAGEAKSLRAKLTTLNATMSTVDLRSTVIGLEAETQELRARLDSLRGGSVRPVTGEEKAGIDKELARWKKAEAARGKIAKELWAYILDVLPEDVQAAELRESLGLDG</sequence>
<dbReference type="GO" id="GO:0120231">
    <property type="term" value="C:DNA recombinase auxiliary factor complex"/>
    <property type="evidence" value="ECO:0007669"/>
    <property type="project" value="TreeGrafter"/>
</dbReference>
<dbReference type="AlphaFoldDB" id="A0A6A6BKC4"/>
<name>A0A6A6BKC4_9PEZI</name>
<dbReference type="EMBL" id="ML995479">
    <property type="protein sequence ID" value="KAF2144572.1"/>
    <property type="molecule type" value="Genomic_DNA"/>
</dbReference>
<evidence type="ECO:0000313" key="7">
    <source>
        <dbReference type="EMBL" id="KAF2144572.1"/>
    </source>
</evidence>
<dbReference type="GO" id="GO:0120230">
    <property type="term" value="F:recombinase activator activity"/>
    <property type="evidence" value="ECO:0007669"/>
    <property type="project" value="TreeGrafter"/>
</dbReference>
<dbReference type="Pfam" id="PF07106">
    <property type="entry name" value="WHD_TBPIP"/>
    <property type="match status" value="1"/>
</dbReference>
<dbReference type="Gene3D" id="1.10.10.10">
    <property type="entry name" value="Winged helix-like DNA-binding domain superfamily/Winged helix DNA-binding domain"/>
    <property type="match status" value="1"/>
</dbReference>
<feature type="domain" description="Homologous-pairing protein 2 winged helix" evidence="6">
    <location>
        <begin position="15"/>
        <end position="74"/>
    </location>
</feature>
<dbReference type="PANTHER" id="PTHR15938:SF0">
    <property type="entry name" value="HOMOLOGOUS-PAIRING PROTEIN 2 HOMOLOG"/>
    <property type="match status" value="1"/>
</dbReference>
<evidence type="ECO:0000256" key="5">
    <source>
        <dbReference type="ARBA" id="ARBA00023254"/>
    </source>
</evidence>
<dbReference type="PANTHER" id="PTHR15938">
    <property type="entry name" value="TBP-1 INTERACTING PROTEIN"/>
    <property type="match status" value="1"/>
</dbReference>
<accession>A0A6A6BKC4</accession>
<evidence type="ECO:0000256" key="4">
    <source>
        <dbReference type="ARBA" id="ARBA00023242"/>
    </source>
</evidence>
<reference evidence="7" key="1">
    <citation type="journal article" date="2020" name="Stud. Mycol.">
        <title>101 Dothideomycetes genomes: a test case for predicting lifestyles and emergence of pathogens.</title>
        <authorList>
            <person name="Haridas S."/>
            <person name="Albert R."/>
            <person name="Binder M."/>
            <person name="Bloem J."/>
            <person name="Labutti K."/>
            <person name="Salamov A."/>
            <person name="Andreopoulos B."/>
            <person name="Baker S."/>
            <person name="Barry K."/>
            <person name="Bills G."/>
            <person name="Bluhm B."/>
            <person name="Cannon C."/>
            <person name="Castanera R."/>
            <person name="Culley D."/>
            <person name="Daum C."/>
            <person name="Ezra D."/>
            <person name="Gonzalez J."/>
            <person name="Henrissat B."/>
            <person name="Kuo A."/>
            <person name="Liang C."/>
            <person name="Lipzen A."/>
            <person name="Lutzoni F."/>
            <person name="Magnuson J."/>
            <person name="Mondo S."/>
            <person name="Nolan M."/>
            <person name="Ohm R."/>
            <person name="Pangilinan J."/>
            <person name="Park H.-J."/>
            <person name="Ramirez L."/>
            <person name="Alfaro M."/>
            <person name="Sun H."/>
            <person name="Tritt A."/>
            <person name="Yoshinaga Y."/>
            <person name="Zwiers L.-H."/>
            <person name="Turgeon B."/>
            <person name="Goodwin S."/>
            <person name="Spatafora J."/>
            <person name="Crous P."/>
            <person name="Grigoriev I."/>
        </authorList>
    </citation>
    <scope>NUCLEOTIDE SEQUENCE</scope>
    <source>
        <strain evidence="7">CBS 121167</strain>
    </source>
</reference>
<proteinExistence type="inferred from homology"/>
<dbReference type="RefSeq" id="XP_033400284.1">
    <property type="nucleotide sequence ID" value="XM_033541883.1"/>
</dbReference>
<evidence type="ECO:0000256" key="2">
    <source>
        <dbReference type="ARBA" id="ARBA00007922"/>
    </source>
</evidence>
<dbReference type="GO" id="GO:0010774">
    <property type="term" value="P:meiotic strand invasion involved in reciprocal meiotic recombination"/>
    <property type="evidence" value="ECO:0007669"/>
    <property type="project" value="TreeGrafter"/>
</dbReference>
<dbReference type="GeneID" id="54299380"/>
<dbReference type="Gene3D" id="1.20.5.340">
    <property type="match status" value="1"/>
</dbReference>
<comment type="subcellular location">
    <subcellularLocation>
        <location evidence="1">Nucleus</location>
    </subcellularLocation>
</comment>
<dbReference type="Proteomes" id="UP000799438">
    <property type="component" value="Unassembled WGS sequence"/>
</dbReference>
<organism evidence="7 8">
    <name type="scientific">Aplosporella prunicola CBS 121167</name>
    <dbReference type="NCBI Taxonomy" id="1176127"/>
    <lineage>
        <taxon>Eukaryota</taxon>
        <taxon>Fungi</taxon>
        <taxon>Dikarya</taxon>
        <taxon>Ascomycota</taxon>
        <taxon>Pezizomycotina</taxon>
        <taxon>Dothideomycetes</taxon>
        <taxon>Dothideomycetes incertae sedis</taxon>
        <taxon>Botryosphaeriales</taxon>
        <taxon>Aplosporellaceae</taxon>
        <taxon>Aplosporella</taxon>
    </lineage>
</organism>
<evidence type="ECO:0000256" key="3">
    <source>
        <dbReference type="ARBA" id="ARBA00023172"/>
    </source>
</evidence>
<keyword evidence="4" id="KW-0539">Nucleus</keyword>
<evidence type="ECO:0000313" key="8">
    <source>
        <dbReference type="Proteomes" id="UP000799438"/>
    </source>
</evidence>
<keyword evidence="8" id="KW-1185">Reference proteome</keyword>
<dbReference type="OrthoDB" id="272266at2759"/>
<evidence type="ECO:0000256" key="1">
    <source>
        <dbReference type="ARBA" id="ARBA00004123"/>
    </source>
</evidence>